<evidence type="ECO:0000256" key="1">
    <source>
        <dbReference type="SAM" id="MobiDB-lite"/>
    </source>
</evidence>
<protein>
    <submittedName>
        <fullName evidence="2">Uncharacterized protein</fullName>
    </submittedName>
</protein>
<accession>A0A2P2QLA1</accession>
<proteinExistence type="predicted"/>
<organism evidence="2">
    <name type="scientific">Rhizophora mucronata</name>
    <name type="common">Asiatic mangrove</name>
    <dbReference type="NCBI Taxonomy" id="61149"/>
    <lineage>
        <taxon>Eukaryota</taxon>
        <taxon>Viridiplantae</taxon>
        <taxon>Streptophyta</taxon>
        <taxon>Embryophyta</taxon>
        <taxon>Tracheophyta</taxon>
        <taxon>Spermatophyta</taxon>
        <taxon>Magnoliopsida</taxon>
        <taxon>eudicotyledons</taxon>
        <taxon>Gunneridae</taxon>
        <taxon>Pentapetalae</taxon>
        <taxon>rosids</taxon>
        <taxon>fabids</taxon>
        <taxon>Malpighiales</taxon>
        <taxon>Rhizophoraceae</taxon>
        <taxon>Rhizophora</taxon>
    </lineage>
</organism>
<feature type="compositionally biased region" description="Polar residues" evidence="1">
    <location>
        <begin position="1"/>
        <end position="18"/>
    </location>
</feature>
<name>A0A2P2QLA1_RHIMU</name>
<reference evidence="2" key="1">
    <citation type="submission" date="2018-02" db="EMBL/GenBank/DDBJ databases">
        <title>Rhizophora mucronata_Transcriptome.</title>
        <authorList>
            <person name="Meera S.P."/>
            <person name="Sreeshan A."/>
            <person name="Augustine A."/>
        </authorList>
    </citation>
    <scope>NUCLEOTIDE SEQUENCE</scope>
    <source>
        <tissue evidence="2">Leaf</tissue>
    </source>
</reference>
<evidence type="ECO:0000313" key="2">
    <source>
        <dbReference type="EMBL" id="MBX67753.1"/>
    </source>
</evidence>
<dbReference type="EMBL" id="GGEC01087269">
    <property type="protein sequence ID" value="MBX67753.1"/>
    <property type="molecule type" value="Transcribed_RNA"/>
</dbReference>
<feature type="region of interest" description="Disordered" evidence="1">
    <location>
        <begin position="1"/>
        <end position="21"/>
    </location>
</feature>
<sequence>MHSQQRVSTSQRPNIRSSMKTRKNMLLVQENKHKFTTKNPTAVSFNNIKKDHVTKKSVHIREVVCEEG</sequence>
<dbReference type="AlphaFoldDB" id="A0A2P2QLA1"/>